<feature type="compositionally biased region" description="Basic and acidic residues" evidence="9">
    <location>
        <begin position="46"/>
        <end position="59"/>
    </location>
</feature>
<keyword evidence="7" id="KW-0472">Membrane</keyword>
<evidence type="ECO:0000256" key="5">
    <source>
        <dbReference type="ARBA" id="ARBA00022827"/>
    </source>
</evidence>
<dbReference type="Gene3D" id="2.40.30.10">
    <property type="entry name" value="Translation factors"/>
    <property type="match status" value="1"/>
</dbReference>
<dbReference type="GO" id="GO:0016491">
    <property type="term" value="F:oxidoreductase activity"/>
    <property type="evidence" value="ECO:0007669"/>
    <property type="project" value="UniProtKB-KW"/>
</dbReference>
<dbReference type="InterPro" id="IPR039261">
    <property type="entry name" value="FNR_nucleotide-bd"/>
</dbReference>
<feature type="binding site" evidence="8">
    <location>
        <position position="248"/>
    </location>
    <ligand>
        <name>FAD</name>
        <dbReference type="ChEBI" id="CHEBI:57692"/>
    </ligand>
</feature>
<dbReference type="Gene3D" id="3.40.50.80">
    <property type="entry name" value="Nucleotide-binding domain of ferredoxin-NADP reductase (FNR) module"/>
    <property type="match status" value="1"/>
</dbReference>
<dbReference type="InterPro" id="IPR001834">
    <property type="entry name" value="CBR-like"/>
</dbReference>
<feature type="domain" description="FAD-binding FR-type" evidence="10">
    <location>
        <begin position="143"/>
        <end position="273"/>
    </location>
</feature>
<dbReference type="SUPFAM" id="SSF63380">
    <property type="entry name" value="Riboflavin synthase domain-like"/>
    <property type="match status" value="1"/>
</dbReference>
<feature type="binding site" evidence="8">
    <location>
        <position position="204"/>
    </location>
    <ligand>
        <name>FAD</name>
        <dbReference type="ChEBI" id="CHEBI:57692"/>
    </ligand>
</feature>
<dbReference type="InterPro" id="IPR017927">
    <property type="entry name" value="FAD-bd_FR_type"/>
</dbReference>
<feature type="binding site" evidence="8">
    <location>
        <position position="202"/>
    </location>
    <ligand>
        <name>FAD</name>
        <dbReference type="ChEBI" id="CHEBI:57692"/>
    </ligand>
</feature>
<evidence type="ECO:0000256" key="3">
    <source>
        <dbReference type="ARBA" id="ARBA00006105"/>
    </source>
</evidence>
<feature type="binding site" evidence="8">
    <location>
        <position position="241"/>
    </location>
    <ligand>
        <name>FAD</name>
        <dbReference type="ChEBI" id="CHEBI:57692"/>
    </ligand>
</feature>
<dbReference type="SUPFAM" id="SSF52343">
    <property type="entry name" value="Ferredoxin reductase-like, C-terminal NADP-linked domain"/>
    <property type="match status" value="1"/>
</dbReference>
<dbReference type="RefSeq" id="XP_018735298.1">
    <property type="nucleotide sequence ID" value="XM_018877946.1"/>
</dbReference>
<evidence type="ECO:0000313" key="12">
    <source>
        <dbReference type="Proteomes" id="UP000189580"/>
    </source>
</evidence>
<evidence type="ECO:0000256" key="6">
    <source>
        <dbReference type="ARBA" id="ARBA00023002"/>
    </source>
</evidence>
<keyword evidence="12" id="KW-1185">Reference proteome</keyword>
<dbReference type="InterPro" id="IPR017938">
    <property type="entry name" value="Riboflavin_synthase-like_b-brl"/>
</dbReference>
<keyword evidence="5 8" id="KW-0274">FAD</keyword>
<proteinExistence type="inferred from homology"/>
<organism evidence="11 12">
    <name type="scientific">Sugiyamaella lignohabitans</name>
    <dbReference type="NCBI Taxonomy" id="796027"/>
    <lineage>
        <taxon>Eukaryota</taxon>
        <taxon>Fungi</taxon>
        <taxon>Dikarya</taxon>
        <taxon>Ascomycota</taxon>
        <taxon>Saccharomycotina</taxon>
        <taxon>Dipodascomycetes</taxon>
        <taxon>Dipodascales</taxon>
        <taxon>Trichomonascaceae</taxon>
        <taxon>Sugiyamaella</taxon>
    </lineage>
</organism>
<protein>
    <submittedName>
        <fullName evidence="11">Cyc2p</fullName>
    </submittedName>
</protein>
<reference evidence="11 12" key="1">
    <citation type="submission" date="2016-02" db="EMBL/GenBank/DDBJ databases">
        <title>Complete genome sequence and transcriptome regulation of the pentose utilising yeast Sugiyamaella lignohabitans.</title>
        <authorList>
            <person name="Bellasio M."/>
            <person name="Peymann A."/>
            <person name="Valli M."/>
            <person name="Sipitzky M."/>
            <person name="Graf A."/>
            <person name="Sauer M."/>
            <person name="Marx H."/>
            <person name="Mattanovich D."/>
        </authorList>
    </citation>
    <scope>NUCLEOTIDE SEQUENCE [LARGE SCALE GENOMIC DNA]</scope>
    <source>
        <strain evidence="11 12">CBS 10342</strain>
    </source>
</reference>
<dbReference type="GeneID" id="30032857"/>
<dbReference type="EMBL" id="CP014501">
    <property type="protein sequence ID" value="ANB12821.1"/>
    <property type="molecule type" value="Genomic_DNA"/>
</dbReference>
<evidence type="ECO:0000256" key="9">
    <source>
        <dbReference type="SAM" id="MobiDB-lite"/>
    </source>
</evidence>
<evidence type="ECO:0000256" key="8">
    <source>
        <dbReference type="PIRSR" id="PIRSR601834-1"/>
    </source>
</evidence>
<dbReference type="PANTHER" id="PTHR19370:SF189">
    <property type="entry name" value="CYTOCHROME C MITOCHONDRIAL IMPORT FACTOR CYC2"/>
    <property type="match status" value="1"/>
</dbReference>
<accession>A0A167DEE2</accession>
<dbReference type="GO" id="GO:0005739">
    <property type="term" value="C:mitochondrion"/>
    <property type="evidence" value="ECO:0007669"/>
    <property type="project" value="TreeGrafter"/>
</dbReference>
<dbReference type="KEGG" id="slb:AWJ20_1093"/>
<evidence type="ECO:0000256" key="7">
    <source>
        <dbReference type="ARBA" id="ARBA00023136"/>
    </source>
</evidence>
<keyword evidence="6" id="KW-0560">Oxidoreductase</keyword>
<dbReference type="GO" id="GO:0016020">
    <property type="term" value="C:membrane"/>
    <property type="evidence" value="ECO:0007669"/>
    <property type="project" value="UniProtKB-SubCell"/>
</dbReference>
<comment type="similarity">
    <text evidence="3">Belongs to the flavoprotein pyridine nucleotide cytochrome reductase family.</text>
</comment>
<keyword evidence="4 8" id="KW-0285">Flavoprotein</keyword>
<feature type="region of interest" description="Disordered" evidence="9">
    <location>
        <begin position="440"/>
        <end position="466"/>
    </location>
</feature>
<feature type="binding site" evidence="8">
    <location>
        <position position="249"/>
    </location>
    <ligand>
        <name>FAD</name>
        <dbReference type="ChEBI" id="CHEBI:57692"/>
    </ligand>
</feature>
<evidence type="ECO:0000313" key="11">
    <source>
        <dbReference type="EMBL" id="ANB12821.1"/>
    </source>
</evidence>
<dbReference type="CDD" id="cd06183">
    <property type="entry name" value="cyt_b5_reduct_like"/>
    <property type="match status" value="1"/>
</dbReference>
<feature type="region of interest" description="Disordered" evidence="9">
    <location>
        <begin position="45"/>
        <end position="68"/>
    </location>
</feature>
<dbReference type="PANTHER" id="PTHR19370">
    <property type="entry name" value="NADH-CYTOCHROME B5 REDUCTASE"/>
    <property type="match status" value="1"/>
</dbReference>
<sequence>MAPLWLSTTRISIHVGKSVFYRTSTPRVCGWSKITVVGVRAYSETSKSDESSSKPKPDVPAKNNWSSTPVKKSEYVPQAEYNRVSYEYPEPPKEAKFIPVESKPFQRHIPLLAGLAGVLWAIYAYRHFMSEKKSGDQNVLSPDHFVTYKLTYKEDISPDVALLELSPKYDTHRELIKKKGGLWNGKKIWSVEVKQPEIQVVRKYTPLPMYYMQYKEGDETKGLLRLLGKDDDEGRFVMLVKKYSDGEVSRYLHKLPLGSDVEIRGPHIGYKFPYSPIDATEPRNPMLDLPSRMAPEYDHPEGVPLPENVAFFAGGTGISAILQSLFSVNPPRGFTTVYYSVRSRDEIPFQRFLLFLEKVGRAKFNIFVDNENKFVSLKDVPEPAELNYSSAQANAEVHDQIEQEVKIQKMMEAMRKEKELGIEAKPSLVEISNQVSEQKLANVSGEKDTVASNKASPTKDVSPQNPKLRYNSILEQVADNPPVPEKPSLAVVCGPEGYVNFIAGSMGPNGDAPIGGLLGRRGWNSQNTFRMEP</sequence>
<feature type="binding site" evidence="8">
    <location>
        <position position="239"/>
    </location>
    <ligand>
        <name>FAD</name>
        <dbReference type="ChEBI" id="CHEBI:57692"/>
    </ligand>
</feature>
<evidence type="ECO:0000256" key="4">
    <source>
        <dbReference type="ARBA" id="ARBA00022630"/>
    </source>
</evidence>
<evidence type="ECO:0000256" key="1">
    <source>
        <dbReference type="ARBA" id="ARBA00001974"/>
    </source>
</evidence>
<evidence type="ECO:0000259" key="10">
    <source>
        <dbReference type="PROSITE" id="PS51384"/>
    </source>
</evidence>
<dbReference type="OrthoDB" id="432685at2759"/>
<feature type="compositionally biased region" description="Polar residues" evidence="9">
    <location>
        <begin position="450"/>
        <end position="465"/>
    </location>
</feature>
<dbReference type="Proteomes" id="UP000189580">
    <property type="component" value="Chromosome a"/>
</dbReference>
<gene>
    <name evidence="11" type="primary">CYC2</name>
    <name evidence="11" type="ORF">AWJ20_1093</name>
</gene>
<evidence type="ECO:0000256" key="2">
    <source>
        <dbReference type="ARBA" id="ARBA00004370"/>
    </source>
</evidence>
<comment type="subcellular location">
    <subcellularLocation>
        <location evidence="2">Membrane</location>
    </subcellularLocation>
</comment>
<name>A0A167DEE2_9ASCO</name>
<dbReference type="PROSITE" id="PS51384">
    <property type="entry name" value="FAD_FR"/>
    <property type="match status" value="1"/>
</dbReference>
<dbReference type="AlphaFoldDB" id="A0A167DEE2"/>
<dbReference type="InterPro" id="IPR008333">
    <property type="entry name" value="Cbr1-like_FAD-bd_dom"/>
</dbReference>
<dbReference type="Pfam" id="PF00970">
    <property type="entry name" value="FAD_binding_6"/>
    <property type="match status" value="1"/>
</dbReference>
<comment type="cofactor">
    <cofactor evidence="1 8">
        <name>FAD</name>
        <dbReference type="ChEBI" id="CHEBI:57692"/>
    </cofactor>
</comment>